<accession>A0A4V2RIZ3</accession>
<dbReference type="Pfam" id="PF03788">
    <property type="entry name" value="LrgA"/>
    <property type="match status" value="1"/>
</dbReference>
<gene>
    <name evidence="7" type="ORF">EV665_105247</name>
</gene>
<dbReference type="PANTHER" id="PTHR33931">
    <property type="entry name" value="HOLIN-LIKE PROTEIN CIDA-RELATED"/>
    <property type="match status" value="1"/>
</dbReference>
<evidence type="ECO:0000256" key="3">
    <source>
        <dbReference type="ARBA" id="ARBA00022692"/>
    </source>
</evidence>
<comment type="caution">
    <text evidence="7">The sequence shown here is derived from an EMBL/GenBank/DDBJ whole genome shotgun (WGS) entry which is preliminary data.</text>
</comment>
<dbReference type="EMBL" id="SLVX01000005">
    <property type="protein sequence ID" value="TCN46160.1"/>
    <property type="molecule type" value="Genomic_DNA"/>
</dbReference>
<dbReference type="RefSeq" id="WP_162853034.1">
    <property type="nucleotide sequence ID" value="NZ_BAABEI010000002.1"/>
</dbReference>
<dbReference type="InterPro" id="IPR005538">
    <property type="entry name" value="LrgA/CidA"/>
</dbReference>
<feature type="transmembrane region" description="Helical" evidence="6">
    <location>
        <begin position="91"/>
        <end position="114"/>
    </location>
</feature>
<feature type="transmembrane region" description="Helical" evidence="6">
    <location>
        <begin position="29"/>
        <end position="49"/>
    </location>
</feature>
<reference evidence="7 8" key="1">
    <citation type="submission" date="2019-03" db="EMBL/GenBank/DDBJ databases">
        <title>Genomic Encyclopedia of Type Strains, Phase IV (KMG-IV): sequencing the most valuable type-strain genomes for metagenomic binning, comparative biology and taxonomic classification.</title>
        <authorList>
            <person name="Goeker M."/>
        </authorList>
    </citation>
    <scope>NUCLEOTIDE SEQUENCE [LARGE SCALE GENOMIC DNA]</scope>
    <source>
        <strain evidence="7 8">DSM 18401</strain>
    </source>
</reference>
<evidence type="ECO:0000313" key="8">
    <source>
        <dbReference type="Proteomes" id="UP000295351"/>
    </source>
</evidence>
<keyword evidence="2" id="KW-1003">Cell membrane</keyword>
<proteinExistence type="predicted"/>
<evidence type="ECO:0000256" key="5">
    <source>
        <dbReference type="ARBA" id="ARBA00023136"/>
    </source>
</evidence>
<dbReference type="GO" id="GO:0005886">
    <property type="term" value="C:plasma membrane"/>
    <property type="evidence" value="ECO:0007669"/>
    <property type="project" value="UniProtKB-SubCell"/>
</dbReference>
<dbReference type="PANTHER" id="PTHR33931:SF2">
    <property type="entry name" value="HOLIN-LIKE PROTEIN CIDA"/>
    <property type="match status" value="1"/>
</dbReference>
<protein>
    <submittedName>
        <fullName evidence="7">Holin-like protein</fullName>
    </submittedName>
</protein>
<feature type="transmembrane region" description="Helical" evidence="6">
    <location>
        <begin position="61"/>
        <end position="79"/>
    </location>
</feature>
<comment type="subcellular location">
    <subcellularLocation>
        <location evidence="1">Cell membrane</location>
        <topology evidence="1">Multi-pass membrane protein</topology>
    </subcellularLocation>
</comment>
<evidence type="ECO:0000313" key="7">
    <source>
        <dbReference type="EMBL" id="TCN46160.1"/>
    </source>
</evidence>
<name>A0A4V2RIZ3_SHIGR</name>
<keyword evidence="3 6" id="KW-0812">Transmembrane</keyword>
<keyword evidence="5 6" id="KW-0472">Membrane</keyword>
<evidence type="ECO:0000256" key="1">
    <source>
        <dbReference type="ARBA" id="ARBA00004651"/>
    </source>
</evidence>
<evidence type="ECO:0000256" key="4">
    <source>
        <dbReference type="ARBA" id="ARBA00022989"/>
    </source>
</evidence>
<dbReference type="AlphaFoldDB" id="A0A4V2RIZ3"/>
<sequence length="124" mass="13131">MLVGITILLVFQLIGEVTAYFLGGFVPGPVIGMAMIAVVLTLTGGKPVLEPAHRQTLDTSRTILANLGILFVPAGVGIIQHLDLIRDRGLALLAIVLLSTVITLAVTVWIFILVKRLSGGYAND</sequence>
<organism evidence="7 8">
    <name type="scientific">Shinella granuli</name>
    <dbReference type="NCBI Taxonomy" id="323621"/>
    <lineage>
        <taxon>Bacteria</taxon>
        <taxon>Pseudomonadati</taxon>
        <taxon>Pseudomonadota</taxon>
        <taxon>Alphaproteobacteria</taxon>
        <taxon>Hyphomicrobiales</taxon>
        <taxon>Rhizobiaceae</taxon>
        <taxon>Shinella</taxon>
    </lineage>
</organism>
<dbReference type="Proteomes" id="UP000295351">
    <property type="component" value="Unassembled WGS sequence"/>
</dbReference>
<keyword evidence="8" id="KW-1185">Reference proteome</keyword>
<keyword evidence="4 6" id="KW-1133">Transmembrane helix</keyword>
<evidence type="ECO:0000256" key="2">
    <source>
        <dbReference type="ARBA" id="ARBA00022475"/>
    </source>
</evidence>
<evidence type="ECO:0000256" key="6">
    <source>
        <dbReference type="SAM" id="Phobius"/>
    </source>
</evidence>